<comment type="similarity">
    <text evidence="3 9">Belongs to the FliF family.</text>
</comment>
<evidence type="ECO:0000256" key="8">
    <source>
        <dbReference type="ARBA" id="ARBA00023143"/>
    </source>
</evidence>
<comment type="function">
    <text evidence="9">The M ring may be actively involved in energy transduction.</text>
</comment>
<evidence type="ECO:0000256" key="11">
    <source>
        <dbReference type="SAM" id="Phobius"/>
    </source>
</evidence>
<dbReference type="InterPro" id="IPR006182">
    <property type="entry name" value="FliF_N_dom"/>
</dbReference>
<keyword evidence="6 11" id="KW-1133">Transmembrane helix</keyword>
<reference evidence="14" key="1">
    <citation type="journal article" date="2014" name="Int. J. Syst. Evol. Microbiol.">
        <title>Complete genome sequence of Corynebacterium casei LMG S-19264T (=DSM 44701T), isolated from a smear-ripened cheese.</title>
        <authorList>
            <consortium name="US DOE Joint Genome Institute (JGI-PGF)"/>
            <person name="Walter F."/>
            <person name="Albersmeier A."/>
            <person name="Kalinowski J."/>
            <person name="Ruckert C."/>
        </authorList>
    </citation>
    <scope>NUCLEOTIDE SEQUENCE</scope>
    <source>
        <strain evidence="14">KCTC 23714</strain>
    </source>
</reference>
<feature type="region of interest" description="Disordered" evidence="10">
    <location>
        <begin position="274"/>
        <end position="355"/>
    </location>
</feature>
<evidence type="ECO:0000256" key="4">
    <source>
        <dbReference type="ARBA" id="ARBA00022475"/>
    </source>
</evidence>
<evidence type="ECO:0000259" key="13">
    <source>
        <dbReference type="Pfam" id="PF08345"/>
    </source>
</evidence>
<feature type="transmembrane region" description="Helical" evidence="11">
    <location>
        <begin position="21"/>
        <end position="40"/>
    </location>
</feature>
<evidence type="ECO:0000256" key="9">
    <source>
        <dbReference type="PIRNR" id="PIRNR004862"/>
    </source>
</evidence>
<keyword evidence="5 11" id="KW-0812">Transmembrane</keyword>
<dbReference type="PRINTS" id="PR01009">
    <property type="entry name" value="FLGMRINGFLIF"/>
</dbReference>
<dbReference type="PANTHER" id="PTHR30046">
    <property type="entry name" value="FLAGELLAR M-RING PROTEIN"/>
    <property type="match status" value="1"/>
</dbReference>
<evidence type="ECO:0000256" key="5">
    <source>
        <dbReference type="ARBA" id="ARBA00022692"/>
    </source>
</evidence>
<dbReference type="GO" id="GO:0005886">
    <property type="term" value="C:plasma membrane"/>
    <property type="evidence" value="ECO:0007669"/>
    <property type="project" value="UniProtKB-SubCell"/>
</dbReference>
<dbReference type="InterPro" id="IPR043427">
    <property type="entry name" value="YscJ/FliF"/>
</dbReference>
<feature type="domain" description="Flagellar M-ring N-terminal" evidence="12">
    <location>
        <begin position="45"/>
        <end position="215"/>
    </location>
</feature>
<comment type="subcellular location">
    <subcellularLocation>
        <location evidence="1 9">Bacterial flagellum basal body</location>
    </subcellularLocation>
    <subcellularLocation>
        <location evidence="2">Cell membrane</location>
        <topology evidence="2">Multi-pass membrane protein</topology>
    </subcellularLocation>
</comment>
<evidence type="ECO:0000313" key="14">
    <source>
        <dbReference type="EMBL" id="GGW21432.1"/>
    </source>
</evidence>
<evidence type="ECO:0000313" key="15">
    <source>
        <dbReference type="Proteomes" id="UP000628984"/>
    </source>
</evidence>
<dbReference type="Gene3D" id="3.30.300.30">
    <property type="match status" value="1"/>
</dbReference>
<dbReference type="GO" id="GO:0003774">
    <property type="term" value="F:cytoskeletal motor activity"/>
    <property type="evidence" value="ECO:0007669"/>
    <property type="project" value="InterPro"/>
</dbReference>
<proteinExistence type="inferred from homology"/>
<feature type="compositionally biased region" description="Polar residues" evidence="10">
    <location>
        <begin position="337"/>
        <end position="349"/>
    </location>
</feature>
<dbReference type="GO" id="GO:0009431">
    <property type="term" value="C:bacterial-type flagellum basal body, MS ring"/>
    <property type="evidence" value="ECO:0007669"/>
    <property type="project" value="InterPro"/>
</dbReference>
<dbReference type="PIRSF" id="PIRSF004862">
    <property type="entry name" value="FliF"/>
    <property type="match status" value="1"/>
</dbReference>
<dbReference type="Pfam" id="PF08345">
    <property type="entry name" value="YscJ_FliF_C"/>
    <property type="match status" value="1"/>
</dbReference>
<keyword evidence="4" id="KW-1003">Cell membrane</keyword>
<accession>A0A918IL19</accession>
<gene>
    <name evidence="14" type="primary">fliF1</name>
    <name evidence="14" type="ORF">GCM10011452_01770</name>
</gene>
<dbReference type="InterPro" id="IPR013556">
    <property type="entry name" value="Flag_M-ring_C"/>
</dbReference>
<organism evidence="14 15">
    <name type="scientific">Gemmobacter lanyuensis</name>
    <dbReference type="NCBI Taxonomy" id="1054497"/>
    <lineage>
        <taxon>Bacteria</taxon>
        <taxon>Pseudomonadati</taxon>
        <taxon>Pseudomonadota</taxon>
        <taxon>Alphaproteobacteria</taxon>
        <taxon>Rhodobacterales</taxon>
        <taxon>Paracoccaceae</taxon>
        <taxon>Gemmobacter</taxon>
    </lineage>
</organism>
<dbReference type="Proteomes" id="UP000628984">
    <property type="component" value="Unassembled WGS sequence"/>
</dbReference>
<keyword evidence="14" id="KW-0969">Cilium</keyword>
<feature type="domain" description="Flagellar M-ring C-terminal" evidence="13">
    <location>
        <begin position="248"/>
        <end position="428"/>
    </location>
</feature>
<evidence type="ECO:0000256" key="6">
    <source>
        <dbReference type="ARBA" id="ARBA00022989"/>
    </source>
</evidence>
<protein>
    <recommendedName>
        <fullName evidence="9">Flagellar M-ring protein</fullName>
    </recommendedName>
</protein>
<keyword evidence="8 9" id="KW-0975">Bacterial flagellum</keyword>
<evidence type="ECO:0000256" key="2">
    <source>
        <dbReference type="ARBA" id="ARBA00004651"/>
    </source>
</evidence>
<dbReference type="InterPro" id="IPR045851">
    <property type="entry name" value="AMP-bd_C_sf"/>
</dbReference>
<evidence type="ECO:0000256" key="10">
    <source>
        <dbReference type="SAM" id="MobiDB-lite"/>
    </source>
</evidence>
<dbReference type="EMBL" id="BMYQ01000001">
    <property type="protein sequence ID" value="GGW21432.1"/>
    <property type="molecule type" value="Genomic_DNA"/>
</dbReference>
<dbReference type="AlphaFoldDB" id="A0A918IL19"/>
<evidence type="ECO:0000256" key="1">
    <source>
        <dbReference type="ARBA" id="ARBA00004117"/>
    </source>
</evidence>
<dbReference type="GO" id="GO:0071973">
    <property type="term" value="P:bacterial-type flagellum-dependent cell motility"/>
    <property type="evidence" value="ECO:0007669"/>
    <property type="project" value="InterPro"/>
</dbReference>
<keyword evidence="14" id="KW-0282">Flagellum</keyword>
<comment type="caution">
    <text evidence="14">The sequence shown here is derived from an EMBL/GenBank/DDBJ whole genome shotgun (WGS) entry which is preliminary data.</text>
</comment>
<dbReference type="NCBIfam" id="TIGR00206">
    <property type="entry name" value="fliF"/>
    <property type="match status" value="1"/>
</dbReference>
<name>A0A918IL19_9RHOB</name>
<evidence type="ECO:0000256" key="3">
    <source>
        <dbReference type="ARBA" id="ARBA00007971"/>
    </source>
</evidence>
<reference evidence="14" key="2">
    <citation type="submission" date="2020-09" db="EMBL/GenBank/DDBJ databases">
        <authorList>
            <person name="Sun Q."/>
            <person name="Kim S."/>
        </authorList>
    </citation>
    <scope>NUCLEOTIDE SEQUENCE</scope>
    <source>
        <strain evidence="14">KCTC 23714</strain>
    </source>
</reference>
<keyword evidence="7 11" id="KW-0472">Membrane</keyword>
<sequence>MRGAFSGVERFAAQPAVRRSLPAILVVGVTVLALAVWFSLREAPRVALYPGIAEAEKARMIESLTGAGIPAAISASTGEVEVDQADYYKARMALAAEGLPETLPDAETALGALQLGTSRPVEATRLRQAQELELARSITEIAGVDSARVHLALPERTAFLRDTQPPRASVFLQLEQGRALASGQVDAIVNLVASAIPGLPRESVSVVDQRGQLLSRVGDDPALALTDRQMQQRVQLEDLYRTRIEQLLTPITGLGNMSVQVSLDMDFTRSEIREERMDPQGSVLRSEQVENSETRNSPARGIPGQVSNTPPAEATPAAGSPPTAEGNTAPPKDDANAPTNSTSGTTRNYEVSRRFETIQPATGRITRINAAILVRAVPAPAPADGSEPPADAPLIPPAQIADMERLVQSAIGFDDKRGDSITIMAQPFLDPAEEVLPTATADSGWLGDAIRQGSLILILGIVALGIVRPLLMRLTAPTEAAPAGMANALTDGSTATAQLEAPSAPPEDTPEHLEAQAMARRIGLARQALSAGSRDEKFAILRQLAEEDPVRIATVLRRMMKDEIEKVV</sequence>
<evidence type="ECO:0000256" key="7">
    <source>
        <dbReference type="ARBA" id="ARBA00023136"/>
    </source>
</evidence>
<evidence type="ECO:0000259" key="12">
    <source>
        <dbReference type="Pfam" id="PF01514"/>
    </source>
</evidence>
<dbReference type="PANTHER" id="PTHR30046:SF0">
    <property type="entry name" value="FLAGELLAR M-RING PROTEIN"/>
    <property type="match status" value="1"/>
</dbReference>
<dbReference type="InterPro" id="IPR000067">
    <property type="entry name" value="FlgMring_FliF"/>
</dbReference>
<feature type="compositionally biased region" description="Polar residues" evidence="10">
    <location>
        <begin position="283"/>
        <end position="297"/>
    </location>
</feature>
<dbReference type="Pfam" id="PF01514">
    <property type="entry name" value="YscJ_FliF"/>
    <property type="match status" value="1"/>
</dbReference>
<keyword evidence="15" id="KW-1185">Reference proteome</keyword>
<dbReference type="RefSeq" id="WP_229803986.1">
    <property type="nucleotide sequence ID" value="NZ_BMYQ01000001.1"/>
</dbReference>
<keyword evidence="14" id="KW-0966">Cell projection</keyword>